<dbReference type="Pfam" id="PF16277">
    <property type="entry name" value="DUF4926"/>
    <property type="match status" value="1"/>
</dbReference>
<dbReference type="Proteomes" id="UP001059380">
    <property type="component" value="Chromosome"/>
</dbReference>
<proteinExistence type="predicted"/>
<keyword evidence="2" id="KW-1185">Reference proteome</keyword>
<dbReference type="InterPro" id="IPR032568">
    <property type="entry name" value="DUF4926"/>
</dbReference>
<sequence>MNYHSKTVFSEYQVVRLTRRIESFEAGTVGTIVMVYDSPERTGYEVELFNADHDTIGLVTVYAEDIEAHS</sequence>
<evidence type="ECO:0000313" key="1">
    <source>
        <dbReference type="EMBL" id="UWZ84883.1"/>
    </source>
</evidence>
<name>A0A9J7BQ22_9BACT</name>
<accession>A0A9J7BQ22</accession>
<dbReference type="RefSeq" id="WP_260794389.1">
    <property type="nucleotide sequence ID" value="NZ_CP093313.1"/>
</dbReference>
<dbReference type="AlphaFoldDB" id="A0A9J7BQ22"/>
<reference evidence="1" key="1">
    <citation type="submission" date="2021-04" db="EMBL/GenBank/DDBJ databases">
        <title>Phylogenetic analysis of Acidobacteriaceae.</title>
        <authorList>
            <person name="Qiu L."/>
            <person name="Zhang Q."/>
        </authorList>
    </citation>
    <scope>NUCLEOTIDE SEQUENCE</scope>
    <source>
        <strain evidence="1">DSM 25168</strain>
    </source>
</reference>
<organism evidence="1 2">
    <name type="scientific">Occallatibacter riparius</name>
    <dbReference type="NCBI Taxonomy" id="1002689"/>
    <lineage>
        <taxon>Bacteria</taxon>
        <taxon>Pseudomonadati</taxon>
        <taxon>Acidobacteriota</taxon>
        <taxon>Terriglobia</taxon>
        <taxon>Terriglobales</taxon>
        <taxon>Acidobacteriaceae</taxon>
        <taxon>Occallatibacter</taxon>
    </lineage>
</organism>
<dbReference type="EMBL" id="CP093313">
    <property type="protein sequence ID" value="UWZ84883.1"/>
    <property type="molecule type" value="Genomic_DNA"/>
</dbReference>
<protein>
    <submittedName>
        <fullName evidence="1">DUF4926 domain-containing protein</fullName>
    </submittedName>
</protein>
<dbReference type="KEGG" id="orp:MOP44_02840"/>
<evidence type="ECO:0000313" key="2">
    <source>
        <dbReference type="Proteomes" id="UP001059380"/>
    </source>
</evidence>
<gene>
    <name evidence="1" type="ORF">MOP44_02840</name>
</gene>